<proteinExistence type="predicted"/>
<accession>A0A5J4RA74</accession>
<organism evidence="1">
    <name type="scientific">termite gut metagenome</name>
    <dbReference type="NCBI Taxonomy" id="433724"/>
    <lineage>
        <taxon>unclassified sequences</taxon>
        <taxon>metagenomes</taxon>
        <taxon>organismal metagenomes</taxon>
    </lineage>
</organism>
<reference evidence="1" key="1">
    <citation type="submission" date="2019-03" db="EMBL/GenBank/DDBJ databases">
        <title>Single cell metagenomics reveals metabolic interactions within the superorganism composed of flagellate Streblomastix strix and complex community of Bacteroidetes bacteria on its surface.</title>
        <authorList>
            <person name="Treitli S.C."/>
            <person name="Kolisko M."/>
            <person name="Husnik F."/>
            <person name="Keeling P."/>
            <person name="Hampl V."/>
        </authorList>
    </citation>
    <scope>NUCLEOTIDE SEQUENCE</scope>
    <source>
        <strain evidence="1">STM</strain>
    </source>
</reference>
<evidence type="ECO:0000313" key="1">
    <source>
        <dbReference type="EMBL" id="KAA6330020.1"/>
    </source>
</evidence>
<dbReference type="AlphaFoldDB" id="A0A5J4RA74"/>
<sequence>MAPVKILMIRYAKKLISNKFYGTIQLDNLVQWNPNELR</sequence>
<protein>
    <submittedName>
        <fullName evidence="1">Uncharacterized protein</fullName>
    </submittedName>
</protein>
<name>A0A5J4RA74_9ZZZZ</name>
<comment type="caution">
    <text evidence="1">The sequence shown here is derived from an EMBL/GenBank/DDBJ whole genome shotgun (WGS) entry which is preliminary data.</text>
</comment>
<dbReference type="EMBL" id="SNRY01001562">
    <property type="protein sequence ID" value="KAA6330020.1"/>
    <property type="molecule type" value="Genomic_DNA"/>
</dbReference>
<gene>
    <name evidence="1" type="ORF">EZS27_021235</name>
</gene>